<dbReference type="PANTHER" id="PTHR43519">
    <property type="entry name" value="ATP-DEPENDENT RNA HELICASE HRPB"/>
    <property type="match status" value="1"/>
</dbReference>
<reference evidence="8 9" key="1">
    <citation type="submission" date="2023-03" db="EMBL/GenBank/DDBJ databases">
        <title>Draft genome sequence of Thalassotalea insulae KCTC 62186T.</title>
        <authorList>
            <person name="Sawabe T."/>
        </authorList>
    </citation>
    <scope>NUCLEOTIDE SEQUENCE [LARGE SCALE GENOMIC DNA]</scope>
    <source>
        <strain evidence="8 9">KCTC 62186</strain>
    </source>
</reference>
<dbReference type="InterPro" id="IPR011545">
    <property type="entry name" value="DEAD/DEAH_box_helicase_dom"/>
</dbReference>
<evidence type="ECO:0000313" key="9">
    <source>
        <dbReference type="Proteomes" id="UP001157186"/>
    </source>
</evidence>
<gene>
    <name evidence="8" type="ORF">tinsulaeT_23580</name>
</gene>
<dbReference type="PROSITE" id="PS51194">
    <property type="entry name" value="HELICASE_CTER"/>
    <property type="match status" value="1"/>
</dbReference>
<evidence type="ECO:0000313" key="8">
    <source>
        <dbReference type="EMBL" id="GLX79018.1"/>
    </source>
</evidence>
<organism evidence="8 9">
    <name type="scientific">Thalassotalea insulae</name>
    <dbReference type="NCBI Taxonomy" id="2056778"/>
    <lineage>
        <taxon>Bacteria</taxon>
        <taxon>Pseudomonadati</taxon>
        <taxon>Pseudomonadota</taxon>
        <taxon>Gammaproteobacteria</taxon>
        <taxon>Alteromonadales</taxon>
        <taxon>Colwelliaceae</taxon>
        <taxon>Thalassotalea</taxon>
    </lineage>
</organism>
<dbReference type="EMBL" id="BSST01000001">
    <property type="protein sequence ID" value="GLX79018.1"/>
    <property type="molecule type" value="Genomic_DNA"/>
</dbReference>
<dbReference type="Gene3D" id="1.20.120.1080">
    <property type="match status" value="1"/>
</dbReference>
<dbReference type="InterPro" id="IPR007502">
    <property type="entry name" value="Helicase-assoc_dom"/>
</dbReference>
<dbReference type="Proteomes" id="UP001157186">
    <property type="component" value="Unassembled WGS sequence"/>
</dbReference>
<evidence type="ECO:0000256" key="5">
    <source>
        <dbReference type="SAM" id="MobiDB-lite"/>
    </source>
</evidence>
<dbReference type="Pfam" id="PF00271">
    <property type="entry name" value="Helicase_C"/>
    <property type="match status" value="1"/>
</dbReference>
<dbReference type="GO" id="GO:0004386">
    <property type="term" value="F:helicase activity"/>
    <property type="evidence" value="ECO:0007669"/>
    <property type="project" value="UniProtKB-KW"/>
</dbReference>
<sequence>MPLSLPIEEIKTEFIHALEHHQTVILSAEPGAGKSTRLPLWLLEDSANISGKIYLLQPRRVAVKNIAYYLAEQLGEPVGQSVGYRLRNEAKTSSQTRLEVVTEGILVQIMQNDPELAETSIVILDEFHERSLQADLAFALARDIQQGLHEELTLILMSATLASKELQQTLPDAVVLSSQGRSFPVDVIYRPPANMRLWREHLLKVLKQSLSEYAGSILVFLPGSGDIRYLVEQLVELASDKLLICPLYGDLTLNEQQQAIAPCNHGCRKIVLATNIAETSLTIEGINLVIDSGLEKVAIYDDSTLTNRLVQRNIAKSSAIQRAGRAGRVAEGTCIRLFAEEEFHRRNSQSELPIIQADILPLVIEAARWGVSRLSDLPLLDLPIPLSETIAWQALFDIDAVDSKHKLTEHGTQLAKLPCHPRFAHMIIRARELEQDHQCLGLAYLACLLAALLEERDIFTATQAEGCCDINQRIQLLVASKNYRHRQIIQQAKRLAKMINSKMAEQLPLDKIGILLFLAYPERFAKRRQHGGEYLASYGKGLQLTLQDALINEEYLVAAVVSGYRGTLQIRLAAPVDVNLLQHWQLVTETEQQVCAYQADRQRIIAVHQKKLGGIVIEQSNIKSSISEQQAAAVWLEQIAKQGLSFLNWQTQDQELVLRWRWLNQTQQQSQLPDISEATLLNSLALWLQPFLTGIFTKAELNKLNVSTMLLSMLDYSQQQLLDNLAPSYFIGPTGRKCPIRYSLEQTPIVSLPMQEVYGMNASPVVGQGQQQVNLTLELLSPAQRPIQVTSDLAGFWQGSYRAVQKEMKAKYPKHYWPDDPANATPTNKTKRHLSL</sequence>
<dbReference type="Gene3D" id="3.40.50.300">
    <property type="entry name" value="P-loop containing nucleotide triphosphate hydrolases"/>
    <property type="match status" value="2"/>
</dbReference>
<keyword evidence="2" id="KW-0378">Hydrolase</keyword>
<evidence type="ECO:0000259" key="6">
    <source>
        <dbReference type="PROSITE" id="PS51192"/>
    </source>
</evidence>
<dbReference type="RefSeq" id="WP_284244902.1">
    <property type="nucleotide sequence ID" value="NZ_BSST01000001.1"/>
</dbReference>
<evidence type="ECO:0000256" key="4">
    <source>
        <dbReference type="ARBA" id="ARBA00022840"/>
    </source>
</evidence>
<dbReference type="InterPro" id="IPR001650">
    <property type="entry name" value="Helicase_C-like"/>
</dbReference>
<dbReference type="SMART" id="SM00490">
    <property type="entry name" value="HELICc"/>
    <property type="match status" value="1"/>
</dbReference>
<name>A0ABQ6GSW7_9GAMM</name>
<dbReference type="PANTHER" id="PTHR43519:SF1">
    <property type="entry name" value="ATP-DEPENDENT RNA HELICASE HRPB"/>
    <property type="match status" value="1"/>
</dbReference>
<keyword evidence="1" id="KW-0547">Nucleotide-binding</keyword>
<dbReference type="InterPro" id="IPR010225">
    <property type="entry name" value="HrpB"/>
</dbReference>
<dbReference type="CDD" id="cd17990">
    <property type="entry name" value="DEXHc_HrpB"/>
    <property type="match status" value="1"/>
</dbReference>
<dbReference type="InterPro" id="IPR049614">
    <property type="entry name" value="HrpB_DEXH"/>
</dbReference>
<dbReference type="InterPro" id="IPR013689">
    <property type="entry name" value="RNA_helicase_ATP-dep_HrpB_C"/>
</dbReference>
<dbReference type="CDD" id="cd18791">
    <property type="entry name" value="SF2_C_RHA"/>
    <property type="match status" value="1"/>
</dbReference>
<keyword evidence="9" id="KW-1185">Reference proteome</keyword>
<feature type="region of interest" description="Disordered" evidence="5">
    <location>
        <begin position="816"/>
        <end position="836"/>
    </location>
</feature>
<feature type="domain" description="Helicase C-terminal" evidence="7">
    <location>
        <begin position="205"/>
        <end position="368"/>
    </location>
</feature>
<dbReference type="SMART" id="SM00847">
    <property type="entry name" value="HA2"/>
    <property type="match status" value="1"/>
</dbReference>
<keyword evidence="4" id="KW-0067">ATP-binding</keyword>
<evidence type="ECO:0000256" key="2">
    <source>
        <dbReference type="ARBA" id="ARBA00022801"/>
    </source>
</evidence>
<dbReference type="PIRSF" id="PIRSF005496">
    <property type="entry name" value="ATP_hel_hrpB"/>
    <property type="match status" value="1"/>
</dbReference>
<accession>A0ABQ6GSW7</accession>
<evidence type="ECO:0000256" key="1">
    <source>
        <dbReference type="ARBA" id="ARBA00022741"/>
    </source>
</evidence>
<protein>
    <submittedName>
        <fullName evidence="8">ATP-dependent helicase HrpB</fullName>
    </submittedName>
</protein>
<dbReference type="SUPFAM" id="SSF52540">
    <property type="entry name" value="P-loop containing nucleoside triphosphate hydrolases"/>
    <property type="match status" value="1"/>
</dbReference>
<dbReference type="InterPro" id="IPR027417">
    <property type="entry name" value="P-loop_NTPase"/>
</dbReference>
<dbReference type="NCBIfam" id="TIGR01970">
    <property type="entry name" value="DEAH_box_HrpB"/>
    <property type="match status" value="1"/>
</dbReference>
<dbReference type="Pfam" id="PF08482">
    <property type="entry name" value="HrpB_C"/>
    <property type="match status" value="1"/>
</dbReference>
<dbReference type="Pfam" id="PF00270">
    <property type="entry name" value="DEAD"/>
    <property type="match status" value="1"/>
</dbReference>
<evidence type="ECO:0000256" key="3">
    <source>
        <dbReference type="ARBA" id="ARBA00022806"/>
    </source>
</evidence>
<evidence type="ECO:0000259" key="7">
    <source>
        <dbReference type="PROSITE" id="PS51194"/>
    </source>
</evidence>
<dbReference type="InterPro" id="IPR014001">
    <property type="entry name" value="Helicase_ATP-bd"/>
</dbReference>
<comment type="caution">
    <text evidence="8">The sequence shown here is derived from an EMBL/GenBank/DDBJ whole genome shotgun (WGS) entry which is preliminary data.</text>
</comment>
<keyword evidence="3 8" id="KW-0347">Helicase</keyword>
<dbReference type="SMART" id="SM00487">
    <property type="entry name" value="DEXDc"/>
    <property type="match status" value="1"/>
</dbReference>
<dbReference type="PROSITE" id="PS51192">
    <property type="entry name" value="HELICASE_ATP_BIND_1"/>
    <property type="match status" value="1"/>
</dbReference>
<feature type="domain" description="Helicase ATP-binding" evidence="6">
    <location>
        <begin position="15"/>
        <end position="179"/>
    </location>
</feature>
<proteinExistence type="predicted"/>